<organism evidence="1 2">
    <name type="scientific">Trema orientale</name>
    <name type="common">Charcoal tree</name>
    <name type="synonym">Celtis orientalis</name>
    <dbReference type="NCBI Taxonomy" id="63057"/>
    <lineage>
        <taxon>Eukaryota</taxon>
        <taxon>Viridiplantae</taxon>
        <taxon>Streptophyta</taxon>
        <taxon>Embryophyta</taxon>
        <taxon>Tracheophyta</taxon>
        <taxon>Spermatophyta</taxon>
        <taxon>Magnoliopsida</taxon>
        <taxon>eudicotyledons</taxon>
        <taxon>Gunneridae</taxon>
        <taxon>Pentapetalae</taxon>
        <taxon>rosids</taxon>
        <taxon>fabids</taxon>
        <taxon>Rosales</taxon>
        <taxon>Cannabaceae</taxon>
        <taxon>Trema</taxon>
    </lineage>
</organism>
<reference evidence="2" key="1">
    <citation type="submission" date="2016-06" db="EMBL/GenBank/DDBJ databases">
        <title>Parallel loss of symbiosis genes in relatives of nitrogen-fixing non-legume Parasponia.</title>
        <authorList>
            <person name="Van Velzen R."/>
            <person name="Holmer R."/>
            <person name="Bu F."/>
            <person name="Rutten L."/>
            <person name="Van Zeijl A."/>
            <person name="Liu W."/>
            <person name="Santuari L."/>
            <person name="Cao Q."/>
            <person name="Sharma T."/>
            <person name="Shen D."/>
            <person name="Roswanjaya Y."/>
            <person name="Wardhani T."/>
            <person name="Kalhor M.S."/>
            <person name="Jansen J."/>
            <person name="Van den Hoogen J."/>
            <person name="Gungor B."/>
            <person name="Hartog M."/>
            <person name="Hontelez J."/>
            <person name="Verver J."/>
            <person name="Yang W.-C."/>
            <person name="Schijlen E."/>
            <person name="Repin R."/>
            <person name="Schilthuizen M."/>
            <person name="Schranz E."/>
            <person name="Heidstra R."/>
            <person name="Miyata K."/>
            <person name="Fedorova E."/>
            <person name="Kohlen W."/>
            <person name="Bisseling T."/>
            <person name="Smit S."/>
            <person name="Geurts R."/>
        </authorList>
    </citation>
    <scope>NUCLEOTIDE SEQUENCE [LARGE SCALE GENOMIC DNA]</scope>
    <source>
        <strain evidence="2">cv. RG33-2</strain>
    </source>
</reference>
<dbReference type="OrthoDB" id="10512980at2759"/>
<dbReference type="AlphaFoldDB" id="A0A2P5B5K6"/>
<sequence length="86" mass="9757">MSSILCRDGGLEIVPQSKMMVADLIRVDGLRIATVIEENIWEIHHGTILEKVSYSPDSSHNRSYLWSFFGNMLMLMSLLQSVRVSC</sequence>
<gene>
    <name evidence="1" type="ORF">TorRG33x02_332110</name>
</gene>
<keyword evidence="2" id="KW-1185">Reference proteome</keyword>
<dbReference type="Proteomes" id="UP000237000">
    <property type="component" value="Unassembled WGS sequence"/>
</dbReference>
<evidence type="ECO:0000313" key="2">
    <source>
        <dbReference type="Proteomes" id="UP000237000"/>
    </source>
</evidence>
<evidence type="ECO:0000313" key="1">
    <source>
        <dbReference type="EMBL" id="PON44077.1"/>
    </source>
</evidence>
<dbReference type="InParanoid" id="A0A2P5B5K6"/>
<comment type="caution">
    <text evidence="1">The sequence shown here is derived from an EMBL/GenBank/DDBJ whole genome shotgun (WGS) entry which is preliminary data.</text>
</comment>
<accession>A0A2P5B5K6</accession>
<dbReference type="EMBL" id="JXTC01000602">
    <property type="protein sequence ID" value="PON44077.1"/>
    <property type="molecule type" value="Genomic_DNA"/>
</dbReference>
<proteinExistence type="predicted"/>
<name>A0A2P5B5K6_TREOI</name>
<protein>
    <submittedName>
        <fullName evidence="1">Uncharacterized protein</fullName>
    </submittedName>
</protein>